<dbReference type="Pfam" id="PF00404">
    <property type="entry name" value="Dockerin_1"/>
    <property type="match status" value="1"/>
</dbReference>
<dbReference type="Proteomes" id="UP000824162">
    <property type="component" value="Unassembled WGS sequence"/>
</dbReference>
<sequence>KQLVLYIVLLCSFCSCNINIYAADDELPVPYPAERAVNFDVKCPVTELTVGDTVYIDIEADGETDGLYACELSVGYDEQYLTYSGTESRFADESLRAEDNRNGSLGVALCSPDGAGGSGGIARIRFTARRSGSFRVTLENAILVYDDLSYSAHSLSESVNVSVRGTGGNYGGGGGGGTGGGSFSVGGGANASTGVSPTMEPSAQNTPTEEPKFFPDLASAEWARVAVTELYSRSVINGYDDGSFMPNNSITRAEFLKMLTAAAGIEITPQTGELPFNDVSEDDWYAPYIAAAYAGGITLGYEDGSFLPEAEITREEAAVMVCRCIDVCGISIEAERLKINFVDESDISDYAVGYIDRLYCLGVINGDENGSFNPGSNMSRAEAAQMIWNLIEKQSDGSNEQAEELEGLTEMPETASLGERKSSAVNESPSPDSTSEPETTPSLPPESTSEPEPETTPTPLPESTSAPEPESTPTLTPDDEFEADITFECESMTELYSSNNVYAYEIPDDGSREAFYDDFTTFQRSAPGDAEIVFSAPYAEESEVVSYYYAGEPLVDFAFETSIDGETWSAAEFDRELNTADGKWTAAVYRLKHEAGVRYFKIIYPETVNSWTPLVSEVMFKTGGPMARELILAGLSELIIPRFDYTDYAFSGYVADQIGEEMESEITYSIKDSTFEGLEISDTGVVRIENDFPGGGTFTVSALSEDYGLEAEMNVTLKAAQLGDTDGSGSVDSADLSRAIEWFRADKTNAQWSEYRYADINGDEYINVLDIAYISKKAGGQSE</sequence>
<dbReference type="SUPFAM" id="SSF63446">
    <property type="entry name" value="Type I dockerin domain"/>
    <property type="match status" value="1"/>
</dbReference>
<dbReference type="InterPro" id="IPR051465">
    <property type="entry name" value="Cell_Envelope_Struct_Comp"/>
</dbReference>
<reference evidence="5" key="2">
    <citation type="submission" date="2021-04" db="EMBL/GenBank/DDBJ databases">
        <authorList>
            <person name="Gilroy R."/>
        </authorList>
    </citation>
    <scope>NUCLEOTIDE SEQUENCE</scope>
    <source>
        <strain evidence="5">5790</strain>
    </source>
</reference>
<dbReference type="GO" id="GO:0030246">
    <property type="term" value="F:carbohydrate binding"/>
    <property type="evidence" value="ECO:0007669"/>
    <property type="project" value="InterPro"/>
</dbReference>
<dbReference type="InterPro" id="IPR008965">
    <property type="entry name" value="CBM2/CBM3_carb-bd_dom_sf"/>
</dbReference>
<evidence type="ECO:0000256" key="3">
    <source>
        <dbReference type="SAM" id="SignalP"/>
    </source>
</evidence>
<keyword evidence="1" id="KW-0677">Repeat</keyword>
<dbReference type="PROSITE" id="PS51272">
    <property type="entry name" value="SLH"/>
    <property type="match status" value="3"/>
</dbReference>
<dbReference type="AlphaFoldDB" id="A0A9D1PQS9"/>
<evidence type="ECO:0000259" key="4">
    <source>
        <dbReference type="PROSITE" id="PS51272"/>
    </source>
</evidence>
<feature type="chain" id="PRO_5038824823" evidence="3">
    <location>
        <begin position="23"/>
        <end position="783"/>
    </location>
</feature>
<gene>
    <name evidence="5" type="ORF">H9900_05230</name>
</gene>
<reference evidence="5" key="1">
    <citation type="journal article" date="2021" name="PeerJ">
        <title>Extensive microbial diversity within the chicken gut microbiome revealed by metagenomics and culture.</title>
        <authorList>
            <person name="Gilroy R."/>
            <person name="Ravi A."/>
            <person name="Getino M."/>
            <person name="Pursley I."/>
            <person name="Horton D.L."/>
            <person name="Alikhan N.F."/>
            <person name="Baker D."/>
            <person name="Gharbi K."/>
            <person name="Hall N."/>
            <person name="Watson M."/>
            <person name="Adriaenssens E.M."/>
            <person name="Foster-Nyarko E."/>
            <person name="Jarju S."/>
            <person name="Secka A."/>
            <person name="Antonio M."/>
            <person name="Oren A."/>
            <person name="Chaudhuri R.R."/>
            <person name="La Ragione R."/>
            <person name="Hildebrand F."/>
            <person name="Pallen M.J."/>
        </authorList>
    </citation>
    <scope>NUCLEOTIDE SEQUENCE</scope>
    <source>
        <strain evidence="5">5790</strain>
    </source>
</reference>
<comment type="caution">
    <text evidence="5">The sequence shown here is derived from an EMBL/GenBank/DDBJ whole genome shotgun (WGS) entry which is preliminary data.</text>
</comment>
<feature type="domain" description="SLH" evidence="4">
    <location>
        <begin position="272"/>
        <end position="335"/>
    </location>
</feature>
<feature type="compositionally biased region" description="Low complexity" evidence="2">
    <location>
        <begin position="461"/>
        <end position="476"/>
    </location>
</feature>
<accession>A0A9D1PQS9</accession>
<feature type="compositionally biased region" description="Low complexity" evidence="2">
    <location>
        <begin position="427"/>
        <end position="453"/>
    </location>
</feature>
<dbReference type="GO" id="GO:0000272">
    <property type="term" value="P:polysaccharide catabolic process"/>
    <property type="evidence" value="ECO:0007669"/>
    <property type="project" value="InterPro"/>
</dbReference>
<evidence type="ECO:0000256" key="1">
    <source>
        <dbReference type="ARBA" id="ARBA00022737"/>
    </source>
</evidence>
<feature type="signal peptide" evidence="3">
    <location>
        <begin position="1"/>
        <end position="22"/>
    </location>
</feature>
<dbReference type="SUPFAM" id="SSF49384">
    <property type="entry name" value="Carbohydrate-binding domain"/>
    <property type="match status" value="1"/>
</dbReference>
<organism evidence="5 6">
    <name type="scientific">Candidatus Monoglobus merdigallinarum</name>
    <dbReference type="NCBI Taxonomy" id="2838698"/>
    <lineage>
        <taxon>Bacteria</taxon>
        <taxon>Bacillati</taxon>
        <taxon>Bacillota</taxon>
        <taxon>Clostridia</taxon>
        <taxon>Monoglobales</taxon>
        <taxon>Monoglobaceae</taxon>
        <taxon>Monoglobus</taxon>
    </lineage>
</organism>
<dbReference type="EMBL" id="DXIJ01000109">
    <property type="protein sequence ID" value="HIV86196.1"/>
    <property type="molecule type" value="Genomic_DNA"/>
</dbReference>
<proteinExistence type="predicted"/>
<dbReference type="Gene3D" id="2.60.40.680">
    <property type="match status" value="1"/>
</dbReference>
<keyword evidence="3" id="KW-0732">Signal</keyword>
<dbReference type="CDD" id="cd14256">
    <property type="entry name" value="Dockerin_I"/>
    <property type="match status" value="1"/>
</dbReference>
<dbReference type="InterPro" id="IPR002105">
    <property type="entry name" value="Dockerin_1_rpt"/>
</dbReference>
<name>A0A9D1PQS9_9FIRM</name>
<feature type="region of interest" description="Disordered" evidence="2">
    <location>
        <begin position="395"/>
        <end position="480"/>
    </location>
</feature>
<dbReference type="InterPro" id="IPR036439">
    <property type="entry name" value="Dockerin_dom_sf"/>
</dbReference>
<feature type="domain" description="SLH" evidence="4">
    <location>
        <begin position="338"/>
        <end position="401"/>
    </location>
</feature>
<evidence type="ECO:0000313" key="5">
    <source>
        <dbReference type="EMBL" id="HIV86196.1"/>
    </source>
</evidence>
<evidence type="ECO:0000313" key="6">
    <source>
        <dbReference type="Proteomes" id="UP000824162"/>
    </source>
</evidence>
<dbReference type="Pfam" id="PF00395">
    <property type="entry name" value="SLH"/>
    <property type="match status" value="3"/>
</dbReference>
<evidence type="ECO:0000256" key="2">
    <source>
        <dbReference type="SAM" id="MobiDB-lite"/>
    </source>
</evidence>
<dbReference type="GO" id="GO:0004553">
    <property type="term" value="F:hydrolase activity, hydrolyzing O-glycosyl compounds"/>
    <property type="evidence" value="ECO:0007669"/>
    <property type="project" value="InterPro"/>
</dbReference>
<protein>
    <submittedName>
        <fullName evidence="5">S-layer homology domain-containing protein</fullName>
    </submittedName>
</protein>
<dbReference type="InterPro" id="IPR018247">
    <property type="entry name" value="EF_Hand_1_Ca_BS"/>
</dbReference>
<feature type="domain" description="SLH" evidence="4">
    <location>
        <begin position="210"/>
        <end position="271"/>
    </location>
</feature>
<dbReference type="Gene3D" id="1.10.1330.10">
    <property type="entry name" value="Dockerin domain"/>
    <property type="match status" value="1"/>
</dbReference>
<feature type="non-terminal residue" evidence="5">
    <location>
        <position position="1"/>
    </location>
</feature>
<dbReference type="InterPro" id="IPR001119">
    <property type="entry name" value="SLH_dom"/>
</dbReference>
<dbReference type="PROSITE" id="PS00018">
    <property type="entry name" value="EF_HAND_1"/>
    <property type="match status" value="1"/>
</dbReference>
<dbReference type="PANTHER" id="PTHR43308">
    <property type="entry name" value="OUTER MEMBRANE PROTEIN ALPHA-RELATED"/>
    <property type="match status" value="1"/>
</dbReference>
<dbReference type="CDD" id="cd08547">
    <property type="entry name" value="Type_II_cohesin"/>
    <property type="match status" value="1"/>
</dbReference>